<feature type="region of interest" description="Disordered" evidence="1">
    <location>
        <begin position="230"/>
        <end position="295"/>
    </location>
</feature>
<gene>
    <name evidence="2" type="ORF">WJ0W_000990</name>
</gene>
<name>A0ABM9FX40_9BACL</name>
<protein>
    <submittedName>
        <fullName evidence="2">DNA ligase</fullName>
    </submittedName>
</protein>
<feature type="compositionally biased region" description="Low complexity" evidence="1">
    <location>
        <begin position="232"/>
        <end position="295"/>
    </location>
</feature>
<keyword evidence="2" id="KW-0436">Ligase</keyword>
<dbReference type="RefSeq" id="WP_213430602.1">
    <property type="nucleotide sequence ID" value="NZ_AP031286.1"/>
</dbReference>
<reference evidence="2" key="1">
    <citation type="submission" date="2022-06" db="EMBL/GenBank/DDBJ databases">
        <authorList>
            <person name="Dietemann V."/>
            <person name="Ory F."/>
            <person name="Dainat B."/>
            <person name="Oberhansli S."/>
        </authorList>
    </citation>
    <scope>NUCLEOTIDE SEQUENCE</scope>
    <source>
        <strain evidence="2">Ena-SAMPLE-TAB-26-04-2022-14:26:32:270-5432</strain>
    </source>
</reference>
<comment type="caution">
    <text evidence="2">The sequence shown here is derived from an EMBL/GenBank/DDBJ whole genome shotgun (WGS) entry which is preliminary data.</text>
</comment>
<dbReference type="GO" id="GO:0016874">
    <property type="term" value="F:ligase activity"/>
    <property type="evidence" value="ECO:0007669"/>
    <property type="project" value="UniProtKB-KW"/>
</dbReference>
<organism evidence="2 3">
    <name type="scientific">Paenibacillus melissococcoides</name>
    <dbReference type="NCBI Taxonomy" id="2912268"/>
    <lineage>
        <taxon>Bacteria</taxon>
        <taxon>Bacillati</taxon>
        <taxon>Bacillota</taxon>
        <taxon>Bacilli</taxon>
        <taxon>Bacillales</taxon>
        <taxon>Paenibacillaceae</taxon>
        <taxon>Paenibacillus</taxon>
    </lineage>
</organism>
<proteinExistence type="predicted"/>
<sequence length="649" mass="65712">MNISQMVRGLVGEARPGEQRTLELKSGQVVRGTVSSVAENGREAVIQINGVPVRAVLDTPMRPGQTAWLQVQGQQADGMIMLKAADGPAFAQLPSIEEALKQSGLPDEGWARRLLHELQKGGLPLTKELASRLAQALAAKPQGVPAEQWMQAAGLALRRQLPLSGETLRGLQQAMFGKPLNDLLAGFQRAGEAALARSAGGSAGGAAPWAAPLREAQALVRDIMASLPRMNSAPSAGTSSQASAPAAAGGSPASTAAASAAEQSAAGGSPAGNAATHAGSGPAAGSAAGAPPAASGAAGLAASMAAAADGEGAPGGTAPAATAPAAGGGAWIGRLLQLLGVPHEQQVHRAAVLEMTAAGSGTPQGEGVPGRGAAAESTAVRPQPGQAATPAAGAASSAAAQAPAMPGRPAPPEAAARPQALQAPAPGGTPEQAPAAEPGAAARAAAATAPEAAQAQPQQSAAQATAAPAESLKSALLQLLQSETLPPAVREAAQQLVHQITGQQLLLTSDRQAPFTHVTLFVPLVTPDGQQTAAVHIQSRQSRRGELESDNCRLWFDLNMKALGRTLVDVQVVERAVALHIHQADEDIGEWLGGFRGEVEEAMNRIGYQLSAFRILPMPETKADEPKNRTGIDMDDYALQPYKGVDIKI</sequence>
<accession>A0ABM9FX40</accession>
<feature type="compositionally biased region" description="Low complexity" evidence="1">
    <location>
        <begin position="382"/>
        <end position="405"/>
    </location>
</feature>
<evidence type="ECO:0000256" key="1">
    <source>
        <dbReference type="SAM" id="MobiDB-lite"/>
    </source>
</evidence>
<dbReference type="EMBL" id="CALYLO010000001">
    <property type="protein sequence ID" value="CAH8243751.1"/>
    <property type="molecule type" value="Genomic_DNA"/>
</dbReference>
<feature type="compositionally biased region" description="Low complexity" evidence="1">
    <location>
        <begin position="413"/>
        <end position="466"/>
    </location>
</feature>
<evidence type="ECO:0000313" key="3">
    <source>
        <dbReference type="Proteomes" id="UP001154322"/>
    </source>
</evidence>
<keyword evidence="3" id="KW-1185">Reference proteome</keyword>
<dbReference type="Proteomes" id="UP001154322">
    <property type="component" value="Unassembled WGS sequence"/>
</dbReference>
<feature type="region of interest" description="Disordered" evidence="1">
    <location>
        <begin position="359"/>
        <end position="466"/>
    </location>
</feature>
<evidence type="ECO:0000313" key="2">
    <source>
        <dbReference type="EMBL" id="CAH8243751.1"/>
    </source>
</evidence>